<name>A0ABP0W8B4_9BRYO</name>
<dbReference type="Proteomes" id="UP001497444">
    <property type="component" value="Chromosome 14"/>
</dbReference>
<proteinExistence type="predicted"/>
<feature type="compositionally biased region" description="Basic and acidic residues" evidence="1">
    <location>
        <begin position="1"/>
        <end position="10"/>
    </location>
</feature>
<sequence length="155" mass="17205">MLAWGKDAHSPSKIRSATGRIETTDRCAADKCVHTAEENTACSSELIAKTYKIQCRSGKARHSASSSGRLLAALVASRTQQSATKKEGDPYKPIPDDYSTLSSLQKTQTKKAESSGETKHRTENRTCYRSTIPTPSTNTKRELNISDRNQFRLRR</sequence>
<feature type="region of interest" description="Disordered" evidence="1">
    <location>
        <begin position="1"/>
        <end position="20"/>
    </location>
</feature>
<evidence type="ECO:0000256" key="1">
    <source>
        <dbReference type="SAM" id="MobiDB-lite"/>
    </source>
</evidence>
<protein>
    <submittedName>
        <fullName evidence="2">Uncharacterized protein</fullName>
    </submittedName>
</protein>
<feature type="compositionally biased region" description="Basic and acidic residues" evidence="1">
    <location>
        <begin position="110"/>
        <end position="126"/>
    </location>
</feature>
<reference evidence="2" key="1">
    <citation type="submission" date="2024-02" db="EMBL/GenBank/DDBJ databases">
        <authorList>
            <consortium name="ELIXIR-Norway"/>
            <consortium name="Elixir Norway"/>
        </authorList>
    </citation>
    <scope>NUCLEOTIDE SEQUENCE</scope>
</reference>
<organism evidence="2 3">
    <name type="scientific">Sphagnum jensenii</name>
    <dbReference type="NCBI Taxonomy" id="128206"/>
    <lineage>
        <taxon>Eukaryota</taxon>
        <taxon>Viridiplantae</taxon>
        <taxon>Streptophyta</taxon>
        <taxon>Embryophyta</taxon>
        <taxon>Bryophyta</taxon>
        <taxon>Sphagnophytina</taxon>
        <taxon>Sphagnopsida</taxon>
        <taxon>Sphagnales</taxon>
        <taxon>Sphagnaceae</taxon>
        <taxon>Sphagnum</taxon>
    </lineage>
</organism>
<accession>A0ABP0W8B4</accession>
<feature type="compositionally biased region" description="Polar residues" evidence="1">
    <location>
        <begin position="127"/>
        <end position="138"/>
    </location>
</feature>
<gene>
    <name evidence="2" type="ORF">CSSPJE1EN1_LOCUS7268</name>
</gene>
<dbReference type="EMBL" id="OZ020109">
    <property type="protein sequence ID" value="CAK9261790.1"/>
    <property type="molecule type" value="Genomic_DNA"/>
</dbReference>
<keyword evidence="3" id="KW-1185">Reference proteome</keyword>
<feature type="region of interest" description="Disordered" evidence="1">
    <location>
        <begin position="75"/>
        <end position="155"/>
    </location>
</feature>
<evidence type="ECO:0000313" key="3">
    <source>
        <dbReference type="Proteomes" id="UP001497444"/>
    </source>
</evidence>
<evidence type="ECO:0000313" key="2">
    <source>
        <dbReference type="EMBL" id="CAK9261790.1"/>
    </source>
</evidence>